<organism evidence="2 3">
    <name type="scientific">Ficus carica</name>
    <name type="common">Common fig</name>
    <dbReference type="NCBI Taxonomy" id="3494"/>
    <lineage>
        <taxon>Eukaryota</taxon>
        <taxon>Viridiplantae</taxon>
        <taxon>Streptophyta</taxon>
        <taxon>Embryophyta</taxon>
        <taxon>Tracheophyta</taxon>
        <taxon>Spermatophyta</taxon>
        <taxon>Magnoliopsida</taxon>
        <taxon>eudicotyledons</taxon>
        <taxon>Gunneridae</taxon>
        <taxon>Pentapetalae</taxon>
        <taxon>rosids</taxon>
        <taxon>fabids</taxon>
        <taxon>Rosales</taxon>
        <taxon>Moraceae</taxon>
        <taxon>Ficeae</taxon>
        <taxon>Ficus</taxon>
    </lineage>
</organism>
<keyword evidence="1" id="KW-0119">Carbohydrate metabolism</keyword>
<dbReference type="AlphaFoldDB" id="A0AA87ZH08"/>
<dbReference type="EMBL" id="BTGU01000006">
    <property type="protein sequence ID" value="GMN36704.1"/>
    <property type="molecule type" value="Genomic_DNA"/>
</dbReference>
<dbReference type="PANTHER" id="PTHR31268">
    <property type="match status" value="1"/>
</dbReference>
<gene>
    <name evidence="2" type="ORF">TIFTF001_006218</name>
</gene>
<name>A0AA87ZH08_FICCA</name>
<evidence type="ECO:0000256" key="1">
    <source>
        <dbReference type="ARBA" id="ARBA00023277"/>
    </source>
</evidence>
<dbReference type="Proteomes" id="UP001187192">
    <property type="component" value="Unassembled WGS sequence"/>
</dbReference>
<evidence type="ECO:0000313" key="3">
    <source>
        <dbReference type="Proteomes" id="UP001187192"/>
    </source>
</evidence>
<accession>A0AA87ZH08</accession>
<comment type="caution">
    <text evidence="2">The sequence shown here is derived from an EMBL/GenBank/DDBJ whole genome shotgun (WGS) entry which is preliminary data.</text>
</comment>
<protein>
    <submittedName>
        <fullName evidence="2">Uncharacterized protein</fullName>
    </submittedName>
</protein>
<proteinExistence type="predicted"/>
<dbReference type="PANTHER" id="PTHR31268:SF26">
    <property type="entry name" value="GALACTINOL--SUCROSE GALACTOSYLTRANSFERASE"/>
    <property type="match status" value="1"/>
</dbReference>
<evidence type="ECO:0000313" key="2">
    <source>
        <dbReference type="EMBL" id="GMN36704.1"/>
    </source>
</evidence>
<dbReference type="Pfam" id="PF05691">
    <property type="entry name" value="Raffinose_syn"/>
    <property type="match status" value="1"/>
</dbReference>
<reference evidence="2" key="1">
    <citation type="submission" date="2023-07" db="EMBL/GenBank/DDBJ databases">
        <title>draft genome sequence of fig (Ficus carica).</title>
        <authorList>
            <person name="Takahashi T."/>
            <person name="Nishimura K."/>
        </authorList>
    </citation>
    <scope>NUCLEOTIDE SEQUENCE</scope>
</reference>
<dbReference type="InterPro" id="IPR008811">
    <property type="entry name" value="Glycosyl_hydrolases_36"/>
</dbReference>
<keyword evidence="3" id="KW-1185">Reference proteome</keyword>
<sequence length="244" mass="27192">MIHTTMFSPSPNAFKLDFHFTPFLATNKKLFSRGFVRINGANKTWRHSMFLSSKPVLKDGTLSLSGKEALITEVPENVVVSPLTDSSAFIGATSSHSSSRHVFKLGVIRDVRLLCLFRFKVWWMIPRVGNSGSDIPVETQMLLLEASKGPDSDDPNETCYVLFLPFLDGKFRSSLQGNSSDELEFCVESGDPAVVTSESLKAVFVNSGDHPFDLLRESMKILEKYSGTFAHRESKQATQLTIYN</sequence>